<organism evidence="2 3">
    <name type="scientific">Armillaria luteobubalina</name>
    <dbReference type="NCBI Taxonomy" id="153913"/>
    <lineage>
        <taxon>Eukaryota</taxon>
        <taxon>Fungi</taxon>
        <taxon>Dikarya</taxon>
        <taxon>Basidiomycota</taxon>
        <taxon>Agaricomycotina</taxon>
        <taxon>Agaricomycetes</taxon>
        <taxon>Agaricomycetidae</taxon>
        <taxon>Agaricales</taxon>
        <taxon>Marasmiineae</taxon>
        <taxon>Physalacriaceae</taxon>
        <taxon>Armillaria</taxon>
    </lineage>
</organism>
<evidence type="ECO:0000313" key="3">
    <source>
        <dbReference type="Proteomes" id="UP001175228"/>
    </source>
</evidence>
<accession>A0AA39Q2K0</accession>
<evidence type="ECO:0000256" key="1">
    <source>
        <dbReference type="SAM" id="MobiDB-lite"/>
    </source>
</evidence>
<keyword evidence="3" id="KW-1185">Reference proteome</keyword>
<gene>
    <name evidence="2" type="ORF">EDD18DRAFT_1107257</name>
</gene>
<reference evidence="2" key="1">
    <citation type="submission" date="2023-06" db="EMBL/GenBank/DDBJ databases">
        <authorList>
            <consortium name="Lawrence Berkeley National Laboratory"/>
            <person name="Ahrendt S."/>
            <person name="Sahu N."/>
            <person name="Indic B."/>
            <person name="Wong-Bajracharya J."/>
            <person name="Merenyi Z."/>
            <person name="Ke H.-M."/>
            <person name="Monk M."/>
            <person name="Kocsube S."/>
            <person name="Drula E."/>
            <person name="Lipzen A."/>
            <person name="Balint B."/>
            <person name="Henrissat B."/>
            <person name="Andreopoulos B."/>
            <person name="Martin F.M."/>
            <person name="Harder C.B."/>
            <person name="Rigling D."/>
            <person name="Ford K.L."/>
            <person name="Foster G.D."/>
            <person name="Pangilinan J."/>
            <person name="Papanicolaou A."/>
            <person name="Barry K."/>
            <person name="LaButti K."/>
            <person name="Viragh M."/>
            <person name="Koriabine M."/>
            <person name="Yan M."/>
            <person name="Riley R."/>
            <person name="Champramary S."/>
            <person name="Plett K.L."/>
            <person name="Tsai I.J."/>
            <person name="Slot J."/>
            <person name="Sipos G."/>
            <person name="Plett J."/>
            <person name="Nagy L.G."/>
            <person name="Grigoriev I.V."/>
        </authorList>
    </citation>
    <scope>NUCLEOTIDE SEQUENCE</scope>
    <source>
        <strain evidence="2">HWK02</strain>
    </source>
</reference>
<evidence type="ECO:0000313" key="2">
    <source>
        <dbReference type="EMBL" id="KAK0494226.1"/>
    </source>
</evidence>
<name>A0AA39Q2K0_9AGAR</name>
<protein>
    <submittedName>
        <fullName evidence="2">Uncharacterized protein</fullName>
    </submittedName>
</protein>
<dbReference type="Proteomes" id="UP001175228">
    <property type="component" value="Unassembled WGS sequence"/>
</dbReference>
<comment type="caution">
    <text evidence="2">The sequence shown here is derived from an EMBL/GenBank/DDBJ whole genome shotgun (WGS) entry which is preliminary data.</text>
</comment>
<dbReference type="AlphaFoldDB" id="A0AA39Q2K0"/>
<sequence length="331" mass="36412">MKNLRYVLNEKPKYLIFPPPTDGFLYYHPRHSLLGEVLANTSDVNAGMDLLAVRGLEAGVRPSNRAHSKEVELVHKAERDGIQAEGPQLVLDGDADQGGGEGRVHQPRSGGEVELNSDVVQHYAEVDRSVLAVFEMEANAGVDLELEEWRVKHSADTACPNTSSKTRERDRITSTLDVQCIKDTNIHDLSFYRKPRIQSVVRMKNVRFCLVETSDVSAGTMTYIARTAKRLCASHPVVAGSMQSRLPRGTPTHSRAVAHFLDSRTPAPEEFVHNLVECDGVRAEIPWLVLKGEADEVGGNGGGAPACVGREKRGRGEVALSTRRNRISMIC</sequence>
<feature type="region of interest" description="Disordered" evidence="1">
    <location>
        <begin position="84"/>
        <end position="112"/>
    </location>
</feature>
<dbReference type="EMBL" id="JAUEPU010000021">
    <property type="protein sequence ID" value="KAK0494226.1"/>
    <property type="molecule type" value="Genomic_DNA"/>
</dbReference>
<proteinExistence type="predicted"/>